<dbReference type="InterPro" id="IPR051781">
    <property type="entry name" value="Metallo-dep_Hydrolase"/>
</dbReference>
<dbReference type="GO" id="GO:0016810">
    <property type="term" value="F:hydrolase activity, acting on carbon-nitrogen (but not peptide) bonds"/>
    <property type="evidence" value="ECO:0007669"/>
    <property type="project" value="InterPro"/>
</dbReference>
<accession>V5G341</accession>
<protein>
    <recommendedName>
        <fullName evidence="1">Amidohydrolase-related domain-containing protein</fullName>
    </recommendedName>
</protein>
<evidence type="ECO:0000313" key="2">
    <source>
        <dbReference type="EMBL" id="GAD96391.1"/>
    </source>
</evidence>
<dbReference type="Proteomes" id="UP000018001">
    <property type="component" value="Unassembled WGS sequence"/>
</dbReference>
<dbReference type="Gene3D" id="3.20.20.140">
    <property type="entry name" value="Metal-dependent hydrolases"/>
    <property type="match status" value="2"/>
</dbReference>
<dbReference type="InParanoid" id="V5G341"/>
<dbReference type="SUPFAM" id="SSF51556">
    <property type="entry name" value="Metallo-dependent hydrolases"/>
    <property type="match status" value="1"/>
</dbReference>
<proteinExistence type="predicted"/>
<dbReference type="AlphaFoldDB" id="V5G341"/>
<dbReference type="Pfam" id="PF02958">
    <property type="entry name" value="EcKL"/>
    <property type="match status" value="1"/>
</dbReference>
<dbReference type="eggNOG" id="ENOG502SIXT">
    <property type="taxonomic scope" value="Eukaryota"/>
</dbReference>
<dbReference type="Pfam" id="PF01979">
    <property type="entry name" value="Amidohydro_1"/>
    <property type="match status" value="1"/>
</dbReference>
<dbReference type="InterPro" id="IPR011059">
    <property type="entry name" value="Metal-dep_hydrolase_composite"/>
</dbReference>
<dbReference type="EMBL" id="BAUL01000163">
    <property type="protein sequence ID" value="GAD96391.1"/>
    <property type="molecule type" value="Genomic_DNA"/>
</dbReference>
<gene>
    <name evidence="2" type="ORF">PVAR5_5045</name>
</gene>
<dbReference type="InterPro" id="IPR011009">
    <property type="entry name" value="Kinase-like_dom_sf"/>
</dbReference>
<dbReference type="InterPro" id="IPR032466">
    <property type="entry name" value="Metal_Hydrolase"/>
</dbReference>
<comment type="caution">
    <text evidence="2">The sequence shown here is derived from an EMBL/GenBank/DDBJ whole genome shotgun (WGS) entry which is preliminary data.</text>
</comment>
<dbReference type="PANTHER" id="PTHR43135">
    <property type="entry name" value="ALPHA-D-RIBOSE 1-METHYLPHOSPHONATE 5-TRIPHOSPHATE DIPHOSPHATASE"/>
    <property type="match status" value="1"/>
</dbReference>
<dbReference type="Gene3D" id="3.30.200.20">
    <property type="entry name" value="Phosphorylase Kinase, domain 1"/>
    <property type="match status" value="1"/>
</dbReference>
<sequence length="1266" mass="140804">MASSQAATDDIAIAISKEISSTPYACSSLSRLTGGTGNFVYRGTLIHPLPDGTRTVVIKHAEDYVASQPDFKLPTTRCRAEEYMLNALNDFPKQHEGSFFVKSPRLFHFNQQTNTHIMEDLSGAVDLKTFLRSPAVSTLSQSSATAFGRAIGRWLAAFHTWGSAAEKSDLVAEIEKNQLMKEIKFQVNYEILMRTIDDFPDILSGSREVFEKVREFAKEELEKKKDEDGTGLIHGDFWTGNILLPNDSNPSDSPVAVFITDWELSQVCIRALDLGQMIAELYELKHFKDIDAGVWILQGFVAGYHPPLSDEVAFRTAIHVGVHLVCWGSRVPGWGSQDQVRDVVKIGRDFIVKGWEKDRKWRTKSILECFYSVWMEKWTTIIVLICAIAALLLPVRISRHCSIPTASISDIDLQDGLRQCALNQIRPYIDTDLASRRLKTQRTGPRTILRNATLINGDGEITKDTTIVIQGVIFINIKSGTAVLDYTEKDSNINLEGRFVTPGLIDMHSHAGVREEPQLWATEDVTEISAPVTPWGRAVDALKPHDQAIRTINSGGITTSLVLTGAKNLISGEGAVIKMKRTDSIRELLINMTENNPNGKPLRYLKMAMGENQKRQFEHVSGGPATRLGESYWFRFAYDQARQLIRKQDRWCEKGRSARGHPTLTEEYPTSLQWQTLVDVLRGDVRVNVHGYETEDVFAMFDHADEFGFNITAMHHALHSDLIAREIKDREITIAGFSDSWGDKKELYNVSSYMLRTIAEEGIPVALTRDHPAEHGQWLAYEAQIARHFGLNASLAISSITSVPARALGLDNRIGHILPGYDADLVVWDRHPLRVGATPLEVYIDGKVSVRAYESLWKRSLEPSYRNVPTHSRLPGKKILEGCHHGQADFVIRGITKSFVNGSAHLENNYSIKNITAVIRNGQIICVGGIECDIFIKQAERDNVPVITVEDGYMLPGLTVVTRQHGLTEMRQEPSTTDGFSTGNIWNRPLFSKHGIKFDGIHLQRAHRSGVTRIITPPLTKGSLHGISTLFRSGAHSVLDRGAIQQGEVALHFTIGHEAKQPESPSITSQISLLRDLLTPSPDLHPLYQRAAKGRFPVIVHTNNKDVIAHMVALKSETGANIIIMGGGEAHLISEHIAKASMPVILAPWGCEPLFWENRNCFPGPPLTERLGAQTLLDAGVKIGVSNWDDTNNHIRNSIWEASWIAGPDNQTLALDLVSRNIEEILGLPRSSDFVIYEGSPFEFGSKVALIVEEGIVQLCAPDVDG</sequence>
<name>V5G341_BYSSN</name>
<dbReference type="InterPro" id="IPR004119">
    <property type="entry name" value="EcKL"/>
</dbReference>
<evidence type="ECO:0000313" key="3">
    <source>
        <dbReference type="Proteomes" id="UP000018001"/>
    </source>
</evidence>
<dbReference type="SUPFAM" id="SSF56112">
    <property type="entry name" value="Protein kinase-like (PK-like)"/>
    <property type="match status" value="1"/>
</dbReference>
<dbReference type="PANTHER" id="PTHR43135:SF3">
    <property type="entry name" value="ALPHA-D-RIBOSE 1-METHYLPHOSPHONATE 5-TRIPHOSPHATE DIPHOSPHATASE"/>
    <property type="match status" value="1"/>
</dbReference>
<dbReference type="SUPFAM" id="SSF51338">
    <property type="entry name" value="Composite domain of metallo-dependent hydrolases"/>
    <property type="match status" value="1"/>
</dbReference>
<keyword evidence="3" id="KW-1185">Reference proteome</keyword>
<dbReference type="InterPro" id="IPR006680">
    <property type="entry name" value="Amidohydro-rel"/>
</dbReference>
<organism evidence="2 3">
    <name type="scientific">Byssochlamys spectabilis (strain No. 5 / NBRC 109023)</name>
    <name type="common">Paecilomyces variotii</name>
    <dbReference type="NCBI Taxonomy" id="1356009"/>
    <lineage>
        <taxon>Eukaryota</taxon>
        <taxon>Fungi</taxon>
        <taxon>Dikarya</taxon>
        <taxon>Ascomycota</taxon>
        <taxon>Pezizomycotina</taxon>
        <taxon>Eurotiomycetes</taxon>
        <taxon>Eurotiomycetidae</taxon>
        <taxon>Eurotiales</taxon>
        <taxon>Thermoascaceae</taxon>
        <taxon>Paecilomyces</taxon>
    </lineage>
</organism>
<evidence type="ECO:0000259" key="1">
    <source>
        <dbReference type="Pfam" id="PF01979"/>
    </source>
</evidence>
<reference evidence="3" key="1">
    <citation type="journal article" date="2014" name="Genome Announc.">
        <title>Draft genome sequence of the formaldehyde-resistant fungus Byssochlamys spectabilis No. 5 (anamorph Paecilomyces variotii No. 5) (NBRC109023).</title>
        <authorList>
            <person name="Oka T."/>
            <person name="Ekino K."/>
            <person name="Fukuda K."/>
            <person name="Nomura Y."/>
        </authorList>
    </citation>
    <scope>NUCLEOTIDE SEQUENCE [LARGE SCALE GENOMIC DNA]</scope>
    <source>
        <strain evidence="3">No. 5 / NBRC 109023</strain>
    </source>
</reference>
<feature type="domain" description="Amidohydrolase-related" evidence="1">
    <location>
        <begin position="499"/>
        <end position="846"/>
    </location>
</feature>
<dbReference type="OrthoDB" id="25129at2759"/>
<dbReference type="Gene3D" id="3.90.1200.10">
    <property type="match status" value="1"/>
</dbReference>
<dbReference type="HOGENOM" id="CLU_006273_1_1_1"/>